<dbReference type="OrthoDB" id="5469649at2"/>
<feature type="domain" description="SH3b" evidence="2">
    <location>
        <begin position="1"/>
        <end position="62"/>
    </location>
</feature>
<dbReference type="InterPro" id="IPR036028">
    <property type="entry name" value="SH3-like_dom_sf"/>
</dbReference>
<reference evidence="4" key="1">
    <citation type="submission" date="2018-09" db="EMBL/GenBank/DDBJ databases">
        <authorList>
            <person name="Livingstone P.G."/>
            <person name="Whitworth D.E."/>
        </authorList>
    </citation>
    <scope>NUCLEOTIDE SEQUENCE [LARGE SCALE GENOMIC DNA]</scope>
    <source>
        <strain evidence="4">AB050A</strain>
    </source>
</reference>
<feature type="compositionally biased region" description="Polar residues" evidence="1">
    <location>
        <begin position="1"/>
        <end position="18"/>
    </location>
</feature>
<dbReference type="EMBL" id="RAWK01000107">
    <property type="protein sequence ID" value="RKH64296.1"/>
    <property type="molecule type" value="Genomic_DNA"/>
</dbReference>
<evidence type="ECO:0000313" key="3">
    <source>
        <dbReference type="EMBL" id="RKH64296.1"/>
    </source>
</evidence>
<dbReference type="Gene3D" id="2.30.30.40">
    <property type="entry name" value="SH3 Domains"/>
    <property type="match status" value="1"/>
</dbReference>
<dbReference type="PROSITE" id="PS51781">
    <property type="entry name" value="SH3B"/>
    <property type="match status" value="1"/>
</dbReference>
<protein>
    <submittedName>
        <fullName evidence="3">SH3 domain-containing protein</fullName>
    </submittedName>
</protein>
<evidence type="ECO:0000313" key="4">
    <source>
        <dbReference type="Proteomes" id="UP000267003"/>
    </source>
</evidence>
<evidence type="ECO:0000256" key="1">
    <source>
        <dbReference type="SAM" id="MobiDB-lite"/>
    </source>
</evidence>
<accession>A0A3A8Q6L7</accession>
<gene>
    <name evidence="3" type="ORF">D7W81_18850</name>
</gene>
<dbReference type="AlphaFoldDB" id="A0A3A8Q6L7"/>
<comment type="caution">
    <text evidence="3">The sequence shown here is derived from an EMBL/GenBank/DDBJ whole genome shotgun (WGS) entry which is preliminary data.</text>
</comment>
<keyword evidence="4" id="KW-1185">Reference proteome</keyword>
<name>A0A3A8Q6L7_9BACT</name>
<proteinExistence type="predicted"/>
<evidence type="ECO:0000259" key="2">
    <source>
        <dbReference type="PROSITE" id="PS51781"/>
    </source>
</evidence>
<dbReference type="SUPFAM" id="SSF50044">
    <property type="entry name" value="SH3-domain"/>
    <property type="match status" value="1"/>
</dbReference>
<organism evidence="3 4">
    <name type="scientific">Corallococcus aberystwythensis</name>
    <dbReference type="NCBI Taxonomy" id="2316722"/>
    <lineage>
        <taxon>Bacteria</taxon>
        <taxon>Pseudomonadati</taxon>
        <taxon>Myxococcota</taxon>
        <taxon>Myxococcia</taxon>
        <taxon>Myxococcales</taxon>
        <taxon>Cystobacterineae</taxon>
        <taxon>Myxococcaceae</taxon>
        <taxon>Corallococcus</taxon>
    </lineage>
</organism>
<dbReference type="RefSeq" id="WP_120556787.1">
    <property type="nucleotide sequence ID" value="NZ_RAWK01000107.1"/>
</dbReference>
<dbReference type="SMART" id="SM00287">
    <property type="entry name" value="SH3b"/>
    <property type="match status" value="1"/>
</dbReference>
<dbReference type="InterPro" id="IPR003646">
    <property type="entry name" value="SH3-like_bac-type"/>
</dbReference>
<feature type="region of interest" description="Disordered" evidence="1">
    <location>
        <begin position="1"/>
        <end position="22"/>
    </location>
</feature>
<dbReference type="Pfam" id="PF08239">
    <property type="entry name" value="SH3_3"/>
    <property type="match status" value="1"/>
</dbReference>
<sequence length="97" mass="10143">MTPTGTVNVRSGPGTSNGQVGGLRLGDLVRVVDQNEDGTWLNVELENGKQGWVSASMLKESDGRVSPRPAAASCYGEGCRSRDCDAISEPSLCSLTS</sequence>
<dbReference type="Proteomes" id="UP000267003">
    <property type="component" value="Unassembled WGS sequence"/>
</dbReference>